<dbReference type="InterPro" id="IPR018170">
    <property type="entry name" value="Aldo/ket_reductase_CS"/>
</dbReference>
<comment type="subunit">
    <text evidence="3">Monomer.</text>
</comment>
<evidence type="ECO:0000256" key="8">
    <source>
        <dbReference type="ARBA" id="ARBA00038955"/>
    </source>
</evidence>
<evidence type="ECO:0000256" key="9">
    <source>
        <dbReference type="ARBA" id="ARBA00050342"/>
    </source>
</evidence>
<feature type="domain" description="NADP-dependent oxidoreductase" evidence="12">
    <location>
        <begin position="223"/>
        <end position="488"/>
    </location>
</feature>
<evidence type="ECO:0000313" key="14">
    <source>
        <dbReference type="Proteomes" id="UP000006813"/>
    </source>
</evidence>
<reference evidence="13 14" key="1">
    <citation type="journal article" date="2011" name="Nature">
        <title>Genome sequencing reveals insights into physiology and longevity of the naked mole rat.</title>
        <authorList>
            <person name="Kim E.B."/>
            <person name="Fang X."/>
            <person name="Fushan A.A."/>
            <person name="Huang Z."/>
            <person name="Lobanov A.V."/>
            <person name="Han L."/>
            <person name="Marino S.M."/>
            <person name="Sun X."/>
            <person name="Turanov A.A."/>
            <person name="Yang P."/>
            <person name="Yim S.H."/>
            <person name="Zhao X."/>
            <person name="Kasaikina M.V."/>
            <person name="Stoletzki N."/>
            <person name="Peng C."/>
            <person name="Polak P."/>
            <person name="Xiong Z."/>
            <person name="Kiezun A."/>
            <person name="Zhu Y."/>
            <person name="Chen Y."/>
            <person name="Kryukov G.V."/>
            <person name="Zhang Q."/>
            <person name="Peshkin L."/>
            <person name="Yang L."/>
            <person name="Bronson R.T."/>
            <person name="Buffenstein R."/>
            <person name="Wang B."/>
            <person name="Han C."/>
            <person name="Li Q."/>
            <person name="Chen L."/>
            <person name="Zhao W."/>
            <person name="Sunyaev S.R."/>
            <person name="Park T.J."/>
            <person name="Zhang G."/>
            <person name="Wang J."/>
            <person name="Gladyshev V.N."/>
        </authorList>
    </citation>
    <scope>NUCLEOTIDE SEQUENCE [LARGE SCALE GENOMIC DNA]</scope>
</reference>
<dbReference type="Gene3D" id="3.20.20.100">
    <property type="entry name" value="NADP-dependent oxidoreductase domain"/>
    <property type="match status" value="1"/>
</dbReference>
<keyword evidence="5" id="KW-0521">NADP</keyword>
<dbReference type="InterPro" id="IPR036812">
    <property type="entry name" value="NAD(P)_OxRdtase_dom_sf"/>
</dbReference>
<dbReference type="SUPFAM" id="SSF51430">
    <property type="entry name" value="NAD(P)-linked oxidoreductase"/>
    <property type="match status" value="1"/>
</dbReference>
<feature type="region of interest" description="Disordered" evidence="11">
    <location>
        <begin position="58"/>
        <end position="122"/>
    </location>
</feature>
<keyword evidence="4" id="KW-0963">Cytoplasm</keyword>
<evidence type="ECO:0000256" key="10">
    <source>
        <dbReference type="ARBA" id="ARBA00051000"/>
    </source>
</evidence>
<dbReference type="InterPro" id="IPR020471">
    <property type="entry name" value="AKR"/>
</dbReference>
<evidence type="ECO:0000256" key="3">
    <source>
        <dbReference type="ARBA" id="ARBA00011245"/>
    </source>
</evidence>
<evidence type="ECO:0000256" key="11">
    <source>
        <dbReference type="SAM" id="MobiDB-lite"/>
    </source>
</evidence>
<evidence type="ECO:0000256" key="2">
    <source>
        <dbReference type="ARBA" id="ARBA00007905"/>
    </source>
</evidence>
<evidence type="ECO:0000313" key="13">
    <source>
        <dbReference type="EMBL" id="EHB12083.1"/>
    </source>
</evidence>
<dbReference type="InterPro" id="IPR023210">
    <property type="entry name" value="NADP_OxRdtase_dom"/>
</dbReference>
<dbReference type="PROSITE" id="PS00062">
    <property type="entry name" value="ALDOKETO_REDUCTASE_2"/>
    <property type="match status" value="1"/>
</dbReference>
<feature type="compositionally biased region" description="Polar residues" evidence="11">
    <location>
        <begin position="1"/>
        <end position="26"/>
    </location>
</feature>
<dbReference type="PRINTS" id="PR00069">
    <property type="entry name" value="ALDKETRDTASE"/>
</dbReference>
<feature type="compositionally biased region" description="Polar residues" evidence="11">
    <location>
        <begin position="58"/>
        <end position="87"/>
    </location>
</feature>
<feature type="region of interest" description="Disordered" evidence="11">
    <location>
        <begin position="1"/>
        <end position="36"/>
    </location>
</feature>
<name>G5BS22_HETGA</name>
<dbReference type="CDD" id="cd19107">
    <property type="entry name" value="AKR_AKR1B1-19"/>
    <property type="match status" value="1"/>
</dbReference>
<feature type="compositionally biased region" description="Basic and acidic residues" evidence="11">
    <location>
        <begin position="88"/>
        <end position="101"/>
    </location>
</feature>
<comment type="catalytic activity">
    <reaction evidence="9">
        <text>prostaglandin F2alpha + NADP(+) = prostaglandin H2 + NADPH + H(+)</text>
        <dbReference type="Rhea" id="RHEA:45312"/>
        <dbReference type="ChEBI" id="CHEBI:15378"/>
        <dbReference type="ChEBI" id="CHEBI:57404"/>
        <dbReference type="ChEBI" id="CHEBI:57405"/>
        <dbReference type="ChEBI" id="CHEBI:57783"/>
        <dbReference type="ChEBI" id="CHEBI:58349"/>
    </reaction>
</comment>
<dbReference type="EC" id="1.1.1.21" evidence="8"/>
<dbReference type="Pfam" id="PF00248">
    <property type="entry name" value="Aldo_ket_red"/>
    <property type="match status" value="1"/>
</dbReference>
<sequence length="512" mass="57090">MTPEASTEKSTNGTPMEQSSGQTRLQQLREPWAEVQAPPCPAVVQRVQLVRDFGGAKSLSTGVTSGPGRTQQASHKYPNTTPSSLSHTGEERKAGPTRADDVNLPATGKAERKGGVASGAPVSPTRELVGAVPVLPRPALLERLRLRGGSGQQQSCGNLSFLRASAASQRREIKRFFLRELSEGALGETFACKERFCTNYGNFCGAQHESHDAHCGPGDLEGKVKEAVKAAIDAGYRHIDCAFIYQNENEVGDAIQEKIQEKAVRREDLFIVSKLWCTFFEKSLVKEACRKTLKDLKLDYLDIYLIHCPQGLQAGKDFFPKDDRGSTIPSKATFLDTWEVMEQLVDEGLVKAIGISNFNHFQIEKLLNKPGLKYKPVTNQVECHPYLTQDKLIQYCHSKGITVTAYSPLGSPDRPWAKPEDPSLLEDPKIKEIALKHNKTTAQVLIRFHIQRNVAVIPKSVTPARIVENFQVFDFKLSNEEMAAILSFNRNWRACTWAFAEDLEEYPFHEEY</sequence>
<evidence type="ECO:0000256" key="7">
    <source>
        <dbReference type="ARBA" id="ARBA00029846"/>
    </source>
</evidence>
<evidence type="ECO:0000259" key="12">
    <source>
        <dbReference type="Pfam" id="PF00248"/>
    </source>
</evidence>
<protein>
    <recommendedName>
        <fullName evidence="8">aldose reductase</fullName>
        <ecNumber evidence="8">1.1.1.21</ecNumber>
    </recommendedName>
    <alternativeName>
        <fullName evidence="7">Aldehyde reductase</fullName>
    </alternativeName>
</protein>
<dbReference type="eggNOG" id="KOG1577">
    <property type="taxonomic scope" value="Eukaryota"/>
</dbReference>
<dbReference type="GO" id="GO:0016491">
    <property type="term" value="F:oxidoreductase activity"/>
    <property type="evidence" value="ECO:0007669"/>
    <property type="project" value="UniProtKB-KW"/>
</dbReference>
<evidence type="ECO:0000256" key="1">
    <source>
        <dbReference type="ARBA" id="ARBA00004496"/>
    </source>
</evidence>
<proteinExistence type="inferred from homology"/>
<evidence type="ECO:0000256" key="6">
    <source>
        <dbReference type="ARBA" id="ARBA00023002"/>
    </source>
</evidence>
<dbReference type="PANTHER" id="PTHR11732">
    <property type="entry name" value="ALDO/KETO REDUCTASE"/>
    <property type="match status" value="1"/>
</dbReference>
<dbReference type="FunFam" id="3.20.20.100:FF:000009">
    <property type="entry name" value="Aldo-keto reductase family 1 member B1"/>
    <property type="match status" value="1"/>
</dbReference>
<comment type="catalytic activity">
    <reaction evidence="10">
        <text>an alditol + NADP(+) = an aldose + NADPH + H(+)</text>
        <dbReference type="Rhea" id="RHEA:12789"/>
        <dbReference type="Rhea" id="RHEA-COMP:9554"/>
        <dbReference type="Rhea" id="RHEA-COMP:9555"/>
        <dbReference type="ChEBI" id="CHEBI:15378"/>
        <dbReference type="ChEBI" id="CHEBI:15693"/>
        <dbReference type="ChEBI" id="CHEBI:17522"/>
        <dbReference type="ChEBI" id="CHEBI:57783"/>
        <dbReference type="ChEBI" id="CHEBI:58349"/>
        <dbReference type="EC" id="1.1.1.21"/>
    </reaction>
</comment>
<comment type="subcellular location">
    <subcellularLocation>
        <location evidence="1">Cytoplasm</location>
    </subcellularLocation>
</comment>
<organism evidence="13 14">
    <name type="scientific">Heterocephalus glaber</name>
    <name type="common">Naked mole rat</name>
    <dbReference type="NCBI Taxonomy" id="10181"/>
    <lineage>
        <taxon>Eukaryota</taxon>
        <taxon>Metazoa</taxon>
        <taxon>Chordata</taxon>
        <taxon>Craniata</taxon>
        <taxon>Vertebrata</taxon>
        <taxon>Euteleostomi</taxon>
        <taxon>Mammalia</taxon>
        <taxon>Eutheria</taxon>
        <taxon>Euarchontoglires</taxon>
        <taxon>Glires</taxon>
        <taxon>Rodentia</taxon>
        <taxon>Hystricomorpha</taxon>
        <taxon>Bathyergidae</taxon>
        <taxon>Heterocephalus</taxon>
    </lineage>
</organism>
<dbReference type="STRING" id="10181.G5BS22"/>
<dbReference type="Proteomes" id="UP000006813">
    <property type="component" value="Unassembled WGS sequence"/>
</dbReference>
<evidence type="ECO:0000256" key="5">
    <source>
        <dbReference type="ARBA" id="ARBA00022857"/>
    </source>
</evidence>
<evidence type="ECO:0000256" key="4">
    <source>
        <dbReference type="ARBA" id="ARBA00022490"/>
    </source>
</evidence>
<dbReference type="InParanoid" id="G5BS22"/>
<dbReference type="EMBL" id="JH171577">
    <property type="protein sequence ID" value="EHB12083.1"/>
    <property type="molecule type" value="Genomic_DNA"/>
</dbReference>
<dbReference type="GO" id="GO:0005737">
    <property type="term" value="C:cytoplasm"/>
    <property type="evidence" value="ECO:0007669"/>
    <property type="project" value="UniProtKB-SubCell"/>
</dbReference>
<dbReference type="PROSITE" id="PS00798">
    <property type="entry name" value="ALDOKETO_REDUCTASE_1"/>
    <property type="match status" value="1"/>
</dbReference>
<gene>
    <name evidence="13" type="ORF">GW7_03813</name>
</gene>
<accession>G5BS22</accession>
<dbReference type="PROSITE" id="PS00063">
    <property type="entry name" value="ALDOKETO_REDUCTASE_3"/>
    <property type="match status" value="1"/>
</dbReference>
<dbReference type="AlphaFoldDB" id="G5BS22"/>
<comment type="similarity">
    <text evidence="2">Belongs to the aldo/keto reductase family.</text>
</comment>
<keyword evidence="6" id="KW-0560">Oxidoreductase</keyword>